<evidence type="ECO:0000259" key="5">
    <source>
        <dbReference type="PROSITE" id="PS51635"/>
    </source>
</evidence>
<dbReference type="Proteomes" id="UP000198571">
    <property type="component" value="Unassembled WGS sequence"/>
</dbReference>
<evidence type="ECO:0000313" key="7">
    <source>
        <dbReference type="Proteomes" id="UP000198571"/>
    </source>
</evidence>
<evidence type="ECO:0000256" key="2">
    <source>
        <dbReference type="ARBA" id="ARBA00022963"/>
    </source>
</evidence>
<dbReference type="OrthoDB" id="9770965at2"/>
<dbReference type="PROSITE" id="PS51635">
    <property type="entry name" value="PNPLA"/>
    <property type="match status" value="1"/>
</dbReference>
<dbReference type="InterPro" id="IPR016035">
    <property type="entry name" value="Acyl_Trfase/lysoPLipase"/>
</dbReference>
<gene>
    <name evidence="6" type="ORF">SAMN05518684_12274</name>
</gene>
<dbReference type="Gene3D" id="3.40.1090.10">
    <property type="entry name" value="Cytosolic phospholipase A2 catalytic domain"/>
    <property type="match status" value="1"/>
</dbReference>
<keyword evidence="3 4" id="KW-0443">Lipid metabolism</keyword>
<sequence length="263" mass="28627">MGKPKIGLALGSGGSRGYAHIGVLKVFSEAGINVDYISGSSMGALAGVLYGSGYSPGTMEKLALHFRRKYILDFTVPKMGFIKGDKAKEVIRILVNNKNLEDLSPKVQVVATDLLSGEKKIFTKGDIANAVRASIAIPGILVPEKINNRLYVDGGVIDRVPVAVLEGLGADIKIAVDVSYFNTEPEITSIYDVIIQSMDIMEKEMMAYRENQADVMIRPILSHYNATQFTNAKEIIDQGEKAAEKALPLIKQIIDKWRGPGNE</sequence>
<dbReference type="InterPro" id="IPR002641">
    <property type="entry name" value="PNPLA_dom"/>
</dbReference>
<evidence type="ECO:0000256" key="1">
    <source>
        <dbReference type="ARBA" id="ARBA00022801"/>
    </source>
</evidence>
<reference evidence="7" key="1">
    <citation type="submission" date="2016-10" db="EMBL/GenBank/DDBJ databases">
        <authorList>
            <person name="Varghese N."/>
            <person name="Submissions S."/>
        </authorList>
    </citation>
    <scope>NUCLEOTIDE SEQUENCE [LARGE SCALE GENOMIC DNA]</scope>
    <source>
        <strain evidence="7">S9</strain>
    </source>
</reference>
<dbReference type="STRING" id="1601833.SAMN05518684_12274"/>
<dbReference type="GO" id="GO:0016042">
    <property type="term" value="P:lipid catabolic process"/>
    <property type="evidence" value="ECO:0007669"/>
    <property type="project" value="UniProtKB-UniRule"/>
</dbReference>
<dbReference type="AlphaFoldDB" id="A0A1H9X0U4"/>
<evidence type="ECO:0000256" key="3">
    <source>
        <dbReference type="ARBA" id="ARBA00023098"/>
    </source>
</evidence>
<feature type="active site" description="Proton acceptor" evidence="4">
    <location>
        <position position="153"/>
    </location>
</feature>
<protein>
    <submittedName>
        <fullName evidence="6">NTE family protein</fullName>
    </submittedName>
</protein>
<keyword evidence="1 4" id="KW-0378">Hydrolase</keyword>
<dbReference type="RefSeq" id="WP_093055660.1">
    <property type="nucleotide sequence ID" value="NZ_FOGT01000022.1"/>
</dbReference>
<accession>A0A1H9X0U4</accession>
<feature type="short sequence motif" description="GXSXG" evidence="4">
    <location>
        <begin position="39"/>
        <end position="43"/>
    </location>
</feature>
<name>A0A1H9X0U4_9BACI</name>
<feature type="short sequence motif" description="DGA/G" evidence="4">
    <location>
        <begin position="153"/>
        <end position="155"/>
    </location>
</feature>
<keyword evidence="2 4" id="KW-0442">Lipid degradation</keyword>
<dbReference type="Pfam" id="PF01734">
    <property type="entry name" value="Patatin"/>
    <property type="match status" value="1"/>
</dbReference>
<dbReference type="InterPro" id="IPR050301">
    <property type="entry name" value="NTE"/>
</dbReference>
<comment type="caution">
    <text evidence="4">Lacks conserved residue(s) required for the propagation of feature annotation.</text>
</comment>
<dbReference type="CDD" id="cd07205">
    <property type="entry name" value="Pat_PNPLA6_PNPLA7_NTE1_like"/>
    <property type="match status" value="1"/>
</dbReference>
<dbReference type="PANTHER" id="PTHR14226">
    <property type="entry name" value="NEUROPATHY TARGET ESTERASE/SWISS CHEESE D.MELANOGASTER"/>
    <property type="match status" value="1"/>
</dbReference>
<dbReference type="GO" id="GO:0016787">
    <property type="term" value="F:hydrolase activity"/>
    <property type="evidence" value="ECO:0007669"/>
    <property type="project" value="UniProtKB-UniRule"/>
</dbReference>
<feature type="active site" description="Nucleophile" evidence="4">
    <location>
        <position position="41"/>
    </location>
</feature>
<keyword evidence="7" id="KW-1185">Reference proteome</keyword>
<organism evidence="6 7">
    <name type="scientific">Salipaludibacillus aurantiacus</name>
    <dbReference type="NCBI Taxonomy" id="1601833"/>
    <lineage>
        <taxon>Bacteria</taxon>
        <taxon>Bacillati</taxon>
        <taxon>Bacillota</taxon>
        <taxon>Bacilli</taxon>
        <taxon>Bacillales</taxon>
        <taxon>Bacillaceae</taxon>
    </lineage>
</organism>
<feature type="domain" description="PNPLA" evidence="5">
    <location>
        <begin position="8"/>
        <end position="166"/>
    </location>
</feature>
<dbReference type="EMBL" id="FOGT01000022">
    <property type="protein sequence ID" value="SES39802.1"/>
    <property type="molecule type" value="Genomic_DNA"/>
</dbReference>
<proteinExistence type="predicted"/>
<dbReference type="SUPFAM" id="SSF52151">
    <property type="entry name" value="FabD/lysophospholipase-like"/>
    <property type="match status" value="1"/>
</dbReference>
<evidence type="ECO:0000313" key="6">
    <source>
        <dbReference type="EMBL" id="SES39802.1"/>
    </source>
</evidence>
<dbReference type="PANTHER" id="PTHR14226:SF76">
    <property type="entry name" value="NTE FAMILY PROTEIN RSSA"/>
    <property type="match status" value="1"/>
</dbReference>
<evidence type="ECO:0000256" key="4">
    <source>
        <dbReference type="PROSITE-ProRule" id="PRU01161"/>
    </source>
</evidence>